<feature type="domain" description="ABC transmembrane type-1" evidence="8">
    <location>
        <begin position="95"/>
        <end position="292"/>
    </location>
</feature>
<dbReference type="PANTHER" id="PTHR43163:SF6">
    <property type="entry name" value="DIPEPTIDE TRANSPORT SYSTEM PERMEASE PROTEIN DPPB-RELATED"/>
    <property type="match status" value="1"/>
</dbReference>
<dbReference type="PANTHER" id="PTHR43163">
    <property type="entry name" value="DIPEPTIDE TRANSPORT SYSTEM PERMEASE PROTEIN DPPB-RELATED"/>
    <property type="match status" value="1"/>
</dbReference>
<keyword evidence="5 7" id="KW-1133">Transmembrane helix</keyword>
<feature type="transmembrane region" description="Helical" evidence="7">
    <location>
        <begin position="227"/>
        <end position="253"/>
    </location>
</feature>
<dbReference type="EMBL" id="JACHJW010000001">
    <property type="protein sequence ID" value="MBB4961043.1"/>
    <property type="molecule type" value="Genomic_DNA"/>
</dbReference>
<evidence type="ECO:0000256" key="4">
    <source>
        <dbReference type="ARBA" id="ARBA00022692"/>
    </source>
</evidence>
<keyword evidence="3" id="KW-1003">Cell membrane</keyword>
<dbReference type="RefSeq" id="WP_184536711.1">
    <property type="nucleotide sequence ID" value="NZ_JACHJW010000001.1"/>
</dbReference>
<keyword evidence="6 7" id="KW-0472">Membrane</keyword>
<protein>
    <submittedName>
        <fullName evidence="9">ABC-type dipeptide/oligopeptide/nickel transport system permease component</fullName>
    </submittedName>
</protein>
<keyword evidence="2 7" id="KW-0813">Transport</keyword>
<comment type="subcellular location">
    <subcellularLocation>
        <location evidence="1 7">Cell membrane</location>
        <topology evidence="1 7">Multi-pass membrane protein</topology>
    </subcellularLocation>
</comment>
<feature type="transmembrane region" description="Helical" evidence="7">
    <location>
        <begin position="132"/>
        <end position="153"/>
    </location>
</feature>
<dbReference type="InterPro" id="IPR035906">
    <property type="entry name" value="MetI-like_sf"/>
</dbReference>
<feature type="transmembrane region" description="Helical" evidence="7">
    <location>
        <begin position="9"/>
        <end position="30"/>
    </location>
</feature>
<feature type="transmembrane region" description="Helical" evidence="7">
    <location>
        <begin position="99"/>
        <end position="120"/>
    </location>
</feature>
<evidence type="ECO:0000256" key="3">
    <source>
        <dbReference type="ARBA" id="ARBA00022475"/>
    </source>
</evidence>
<name>A0A7W7SUB4_9ACTN</name>
<dbReference type="AlphaFoldDB" id="A0A7W7SUB4"/>
<comment type="similarity">
    <text evidence="7">Belongs to the binding-protein-dependent transport system permease family.</text>
</comment>
<dbReference type="Pfam" id="PF00528">
    <property type="entry name" value="BPD_transp_1"/>
    <property type="match status" value="1"/>
</dbReference>
<evidence type="ECO:0000256" key="7">
    <source>
        <dbReference type="RuleBase" id="RU363032"/>
    </source>
</evidence>
<accession>A0A7W7SUB4</accession>
<dbReference type="Pfam" id="PF19300">
    <property type="entry name" value="BPD_transp_1_N"/>
    <property type="match status" value="1"/>
</dbReference>
<gene>
    <name evidence="9" type="ORF">FHR38_004776</name>
</gene>
<proteinExistence type="inferred from homology"/>
<dbReference type="PROSITE" id="PS50928">
    <property type="entry name" value="ABC_TM1"/>
    <property type="match status" value="1"/>
</dbReference>
<dbReference type="Proteomes" id="UP000578819">
    <property type="component" value="Unassembled WGS sequence"/>
</dbReference>
<dbReference type="SUPFAM" id="SSF161098">
    <property type="entry name" value="MetI-like"/>
    <property type="match status" value="1"/>
</dbReference>
<evidence type="ECO:0000256" key="6">
    <source>
        <dbReference type="ARBA" id="ARBA00023136"/>
    </source>
</evidence>
<feature type="transmembrane region" description="Helical" evidence="7">
    <location>
        <begin position="273"/>
        <end position="299"/>
    </location>
</feature>
<organism evidence="9 10">
    <name type="scientific">Micromonospora polyrhachis</name>
    <dbReference type="NCBI Taxonomy" id="1282883"/>
    <lineage>
        <taxon>Bacteria</taxon>
        <taxon>Bacillati</taxon>
        <taxon>Actinomycetota</taxon>
        <taxon>Actinomycetes</taxon>
        <taxon>Micromonosporales</taxon>
        <taxon>Micromonosporaceae</taxon>
        <taxon>Micromonospora</taxon>
    </lineage>
</organism>
<evidence type="ECO:0000313" key="9">
    <source>
        <dbReference type="EMBL" id="MBB4961043.1"/>
    </source>
</evidence>
<dbReference type="Gene3D" id="1.10.3720.10">
    <property type="entry name" value="MetI-like"/>
    <property type="match status" value="1"/>
</dbReference>
<reference evidence="9 10" key="1">
    <citation type="submission" date="2020-08" db="EMBL/GenBank/DDBJ databases">
        <title>Sequencing the genomes of 1000 actinobacteria strains.</title>
        <authorList>
            <person name="Klenk H.-P."/>
        </authorList>
    </citation>
    <scope>NUCLEOTIDE SEQUENCE [LARGE SCALE GENOMIC DNA]</scope>
    <source>
        <strain evidence="9 10">DSM 45886</strain>
    </source>
</reference>
<keyword evidence="4 7" id="KW-0812">Transmembrane</keyword>
<feature type="transmembrane region" description="Helical" evidence="7">
    <location>
        <begin position="173"/>
        <end position="192"/>
    </location>
</feature>
<dbReference type="GO" id="GO:0055085">
    <property type="term" value="P:transmembrane transport"/>
    <property type="evidence" value="ECO:0007669"/>
    <property type="project" value="InterPro"/>
</dbReference>
<evidence type="ECO:0000256" key="5">
    <source>
        <dbReference type="ARBA" id="ARBA00022989"/>
    </source>
</evidence>
<sequence length="307" mass="32977">MLGYVIRRLVLAVFVLWGVATAVFVIVRLVPADPALLIAGSDASPEQLATLRQKMGLDESILVQYGKFLGGAVTGDFGDSYQQRVPAMDLIGQVLPNTALLAVLACALALVLSFPLGLLASLRVNGLVDRTVTTGSLFTQALPNFWIGVVLLLVFSRKLKWLPSVGLDSWKNLILPTIVLALPFVSVLTRMIRNGLLEVMGEGYIQTARAKGLSERIVIFPHAIRNAAIPVVTIVGLQFGTLLGGAAVTETVFTFPGIGRLLVMSLQGRDYNVAQACVLVIAAVFVLINLVVDLTYGFLDPRVRLAK</sequence>
<dbReference type="InterPro" id="IPR000515">
    <property type="entry name" value="MetI-like"/>
</dbReference>
<evidence type="ECO:0000256" key="2">
    <source>
        <dbReference type="ARBA" id="ARBA00022448"/>
    </source>
</evidence>
<evidence type="ECO:0000256" key="1">
    <source>
        <dbReference type="ARBA" id="ARBA00004651"/>
    </source>
</evidence>
<evidence type="ECO:0000259" key="8">
    <source>
        <dbReference type="PROSITE" id="PS50928"/>
    </source>
</evidence>
<keyword evidence="10" id="KW-1185">Reference proteome</keyword>
<evidence type="ECO:0000313" key="10">
    <source>
        <dbReference type="Proteomes" id="UP000578819"/>
    </source>
</evidence>
<dbReference type="CDD" id="cd06261">
    <property type="entry name" value="TM_PBP2"/>
    <property type="match status" value="1"/>
</dbReference>
<dbReference type="GO" id="GO:0005886">
    <property type="term" value="C:plasma membrane"/>
    <property type="evidence" value="ECO:0007669"/>
    <property type="project" value="UniProtKB-SubCell"/>
</dbReference>
<dbReference type="InterPro" id="IPR045621">
    <property type="entry name" value="BPD_transp_1_N"/>
</dbReference>
<comment type="caution">
    <text evidence="9">The sequence shown here is derived from an EMBL/GenBank/DDBJ whole genome shotgun (WGS) entry which is preliminary data.</text>
</comment>